<dbReference type="UniPathway" id="UPA00896">
    <property type="reaction ID" value="UER00863"/>
</dbReference>
<dbReference type="EC" id="4.1.3.4" evidence="3"/>
<gene>
    <name evidence="9" type="ORF">AB675_5381</name>
</gene>
<dbReference type="RefSeq" id="XP_018001853.1">
    <property type="nucleotide sequence ID" value="XM_018145587.1"/>
</dbReference>
<dbReference type="InterPro" id="IPR001753">
    <property type="entry name" value="Enoyl-CoA_hydra/iso"/>
</dbReference>
<dbReference type="InterPro" id="IPR029045">
    <property type="entry name" value="ClpP/crotonase-like_dom_sf"/>
</dbReference>
<dbReference type="GeneID" id="28737467"/>
<proteinExistence type="inferred from homology"/>
<dbReference type="GO" id="GO:0004419">
    <property type="term" value="F:hydroxymethylglutaryl-CoA lyase activity"/>
    <property type="evidence" value="ECO:0007669"/>
    <property type="project" value="UniProtKB-EC"/>
</dbReference>
<dbReference type="CDD" id="cd06558">
    <property type="entry name" value="crotonase-like"/>
    <property type="match status" value="1"/>
</dbReference>
<evidence type="ECO:0000256" key="5">
    <source>
        <dbReference type="ARBA" id="ARBA00023239"/>
    </source>
</evidence>
<dbReference type="InterPro" id="IPR000891">
    <property type="entry name" value="PYR_CT"/>
</dbReference>
<feature type="compositionally biased region" description="Polar residues" evidence="7">
    <location>
        <begin position="241"/>
        <end position="250"/>
    </location>
</feature>
<dbReference type="Pfam" id="PF00378">
    <property type="entry name" value="ECH_1"/>
    <property type="match status" value="1"/>
</dbReference>
<dbReference type="GO" id="GO:0046872">
    <property type="term" value="F:metal ion binding"/>
    <property type="evidence" value="ECO:0007669"/>
    <property type="project" value="UniProtKB-KW"/>
</dbReference>
<keyword evidence="10" id="KW-1185">Reference proteome</keyword>
<keyword evidence="4" id="KW-0479">Metal-binding</keyword>
<dbReference type="InterPro" id="IPR013785">
    <property type="entry name" value="Aldolase_TIM"/>
</dbReference>
<dbReference type="Pfam" id="PF00682">
    <property type="entry name" value="HMGL-like"/>
    <property type="match status" value="1"/>
</dbReference>
<dbReference type="PANTHER" id="PTHR42738:SF17">
    <property type="entry name" value="HYDROXYMETHYLGLUTARYL-COA LYASE"/>
    <property type="match status" value="1"/>
</dbReference>
<evidence type="ECO:0000256" key="7">
    <source>
        <dbReference type="SAM" id="MobiDB-lite"/>
    </source>
</evidence>
<dbReference type="PANTHER" id="PTHR42738">
    <property type="entry name" value="HYDROXYMETHYLGLUTARYL-COA LYASE"/>
    <property type="match status" value="1"/>
</dbReference>
<comment type="similarity">
    <text evidence="2">Belongs to the HMG-CoA lyase family.</text>
</comment>
<dbReference type="EMBL" id="LFJN01000008">
    <property type="protein sequence ID" value="KPI41890.1"/>
    <property type="molecule type" value="Genomic_DNA"/>
</dbReference>
<dbReference type="CDD" id="cd07938">
    <property type="entry name" value="DRE_TIM_HMGL"/>
    <property type="match status" value="1"/>
</dbReference>
<evidence type="ECO:0000256" key="2">
    <source>
        <dbReference type="ARBA" id="ARBA00009405"/>
    </source>
</evidence>
<dbReference type="AlphaFoldDB" id="A0A0N1HCX0"/>
<sequence>MREISDLRHQESCRFSVLTPNQKGLDNALQSGAREVVVFASATEAFSRKNQNCSVEQALETARQVVQQAKQHSLWVRGVVSCIFGDPYSGPTPPQDVVKVVKAFLDMGCDEVGLGDTLGIGTPRKTQALLELLLRDVPASKLTGHFHDTYGQAVANIVRAYDLGVRIFDSSVAGLGGCPYAPGAKGNAATEDVVYTFETSGISTGIDLDKISLVGSWISGQLRVPNNSRAGAALAAKQQSVSTTTVSANSDTRKEPQTTTQARQWSVETRHEGFTVARAGNSVKITLTRPRNGNAMTTDMLVSLTEAFERLAEDPMTFHIVLTAEGKYFCTGMDLTGDSRDDSAAYHDKIVRLFRAIDDAPQITIAAVQGPAYGGGVGLGFVCDVRLAAKSAKWKLAEVKLGMTPAIISKYMSREWGIPFFREAMLSGRDVGTQELQRLGVIHGIADHPKQLDNMIDNYLDQLKSSAPRAAATCKQLVRNSFTGPGSQAQDLFIRETFGNMLMSGGEGQHGIKKFQQKIKTVDWPAFHRDSRGTKL</sequence>
<name>A0A0N1HCX0_9EURO</name>
<dbReference type="PROSITE" id="PS50991">
    <property type="entry name" value="PYR_CT"/>
    <property type="match status" value="1"/>
</dbReference>
<dbReference type="STRING" id="1664694.A0A0N1HCX0"/>
<dbReference type="Proteomes" id="UP000038010">
    <property type="component" value="Unassembled WGS sequence"/>
</dbReference>
<dbReference type="GO" id="GO:0046951">
    <property type="term" value="P:ketone body biosynthetic process"/>
    <property type="evidence" value="ECO:0007669"/>
    <property type="project" value="TreeGrafter"/>
</dbReference>
<feature type="region of interest" description="Disordered" evidence="7">
    <location>
        <begin position="241"/>
        <end position="266"/>
    </location>
</feature>
<evidence type="ECO:0000313" key="10">
    <source>
        <dbReference type="Proteomes" id="UP000038010"/>
    </source>
</evidence>
<evidence type="ECO:0000256" key="1">
    <source>
        <dbReference type="ARBA" id="ARBA00005143"/>
    </source>
</evidence>
<dbReference type="OrthoDB" id="10253869at2759"/>
<protein>
    <recommendedName>
        <fullName evidence="3">hydroxymethylglutaryl-CoA lyase</fullName>
        <ecNumber evidence="3">4.1.3.4</ecNumber>
    </recommendedName>
</protein>
<evidence type="ECO:0000256" key="6">
    <source>
        <dbReference type="ARBA" id="ARBA00049877"/>
    </source>
</evidence>
<comment type="caution">
    <text evidence="9">The sequence shown here is derived from an EMBL/GenBank/DDBJ whole genome shotgun (WGS) entry which is preliminary data.</text>
</comment>
<keyword evidence="5 9" id="KW-0456">Lyase</keyword>
<comment type="pathway">
    <text evidence="1">Metabolic intermediate metabolism; (S)-3-hydroxy-3-methylglutaryl-CoA degradation; acetoacetate from (S)-3-hydroxy-3-methylglutaryl-CoA: step 1/1.</text>
</comment>
<feature type="compositionally biased region" description="Polar residues" evidence="7">
    <location>
        <begin position="257"/>
        <end position="266"/>
    </location>
</feature>
<dbReference type="GO" id="GO:0006552">
    <property type="term" value="P:L-leucine catabolic process"/>
    <property type="evidence" value="ECO:0007669"/>
    <property type="project" value="TreeGrafter"/>
</dbReference>
<evidence type="ECO:0000313" key="9">
    <source>
        <dbReference type="EMBL" id="KPI41890.1"/>
    </source>
</evidence>
<evidence type="ECO:0000256" key="4">
    <source>
        <dbReference type="ARBA" id="ARBA00022723"/>
    </source>
</evidence>
<organism evidence="9 10">
    <name type="scientific">Cyphellophora attinorum</name>
    <dbReference type="NCBI Taxonomy" id="1664694"/>
    <lineage>
        <taxon>Eukaryota</taxon>
        <taxon>Fungi</taxon>
        <taxon>Dikarya</taxon>
        <taxon>Ascomycota</taxon>
        <taxon>Pezizomycotina</taxon>
        <taxon>Eurotiomycetes</taxon>
        <taxon>Chaetothyriomycetidae</taxon>
        <taxon>Chaetothyriales</taxon>
        <taxon>Cyphellophoraceae</taxon>
        <taxon>Cyphellophora</taxon>
    </lineage>
</organism>
<dbReference type="VEuPathDB" id="FungiDB:AB675_5381"/>
<evidence type="ECO:0000259" key="8">
    <source>
        <dbReference type="PROSITE" id="PS50991"/>
    </source>
</evidence>
<dbReference type="NCBIfam" id="NF004283">
    <property type="entry name" value="PRK05692.1"/>
    <property type="match status" value="1"/>
</dbReference>
<dbReference type="SUPFAM" id="SSF52096">
    <property type="entry name" value="ClpP/crotonase"/>
    <property type="match status" value="1"/>
</dbReference>
<comment type="catalytic activity">
    <reaction evidence="6">
        <text>(3S)-3-hydroxy-3-methylglutaryl-CoA = acetoacetate + acetyl-CoA</text>
        <dbReference type="Rhea" id="RHEA:24404"/>
        <dbReference type="ChEBI" id="CHEBI:13705"/>
        <dbReference type="ChEBI" id="CHEBI:43074"/>
        <dbReference type="ChEBI" id="CHEBI:57288"/>
        <dbReference type="EC" id="4.1.3.4"/>
    </reaction>
</comment>
<dbReference type="InterPro" id="IPR000138">
    <property type="entry name" value="HMG_CoA_lyase_AS"/>
</dbReference>
<dbReference type="Gene3D" id="3.20.20.70">
    <property type="entry name" value="Aldolase class I"/>
    <property type="match status" value="1"/>
</dbReference>
<accession>A0A0N1HCX0</accession>
<dbReference type="PROSITE" id="PS01062">
    <property type="entry name" value="HMG_COA_LYASE"/>
    <property type="match status" value="1"/>
</dbReference>
<reference evidence="9 10" key="1">
    <citation type="submission" date="2015-06" db="EMBL/GenBank/DDBJ databases">
        <title>Draft genome of the ant-associated black yeast Phialophora attae CBS 131958.</title>
        <authorList>
            <person name="Moreno L.F."/>
            <person name="Stielow B.J."/>
            <person name="de Hoog S."/>
            <person name="Vicente V.A."/>
            <person name="Weiss V.A."/>
            <person name="de Vries M."/>
            <person name="Cruz L.M."/>
            <person name="Souza E.M."/>
        </authorList>
    </citation>
    <scope>NUCLEOTIDE SEQUENCE [LARGE SCALE GENOMIC DNA]</scope>
    <source>
        <strain evidence="9 10">CBS 131958</strain>
    </source>
</reference>
<dbReference type="InterPro" id="IPR043594">
    <property type="entry name" value="HMGL"/>
</dbReference>
<evidence type="ECO:0000256" key="3">
    <source>
        <dbReference type="ARBA" id="ARBA00012910"/>
    </source>
</evidence>
<dbReference type="Gene3D" id="3.90.226.10">
    <property type="entry name" value="2-enoyl-CoA Hydratase, Chain A, domain 1"/>
    <property type="match status" value="1"/>
</dbReference>
<dbReference type="SUPFAM" id="SSF51569">
    <property type="entry name" value="Aldolase"/>
    <property type="match status" value="1"/>
</dbReference>
<feature type="domain" description="Pyruvate carboxyltransferase" evidence="8">
    <location>
        <begin position="1"/>
        <end position="212"/>
    </location>
</feature>